<dbReference type="Proteomes" id="UP001196413">
    <property type="component" value="Unassembled WGS sequence"/>
</dbReference>
<protein>
    <submittedName>
        <fullName evidence="1">Uncharacterized protein</fullName>
    </submittedName>
</protein>
<comment type="caution">
    <text evidence="1">The sequence shown here is derived from an EMBL/GenBank/DDBJ whole genome shotgun (WGS) entry which is preliminary data.</text>
</comment>
<sequence>MICDTAKANAVASIPVNHTSVSGTLMTSNFIMANWSRAMWQAVVDRAIRMLVSGPFKKNFFSATATVGGN</sequence>
<gene>
    <name evidence="1" type="ORF">KIN20_036221</name>
</gene>
<organism evidence="1 2">
    <name type="scientific">Parelaphostrongylus tenuis</name>
    <name type="common">Meningeal worm</name>
    <dbReference type="NCBI Taxonomy" id="148309"/>
    <lineage>
        <taxon>Eukaryota</taxon>
        <taxon>Metazoa</taxon>
        <taxon>Ecdysozoa</taxon>
        <taxon>Nematoda</taxon>
        <taxon>Chromadorea</taxon>
        <taxon>Rhabditida</taxon>
        <taxon>Rhabditina</taxon>
        <taxon>Rhabditomorpha</taxon>
        <taxon>Strongyloidea</taxon>
        <taxon>Metastrongylidae</taxon>
        <taxon>Parelaphostrongylus</taxon>
    </lineage>
</organism>
<evidence type="ECO:0000313" key="2">
    <source>
        <dbReference type="Proteomes" id="UP001196413"/>
    </source>
</evidence>
<dbReference type="AlphaFoldDB" id="A0AAD5WK93"/>
<evidence type="ECO:0000313" key="1">
    <source>
        <dbReference type="EMBL" id="KAJ1373729.1"/>
    </source>
</evidence>
<keyword evidence="2" id="KW-1185">Reference proteome</keyword>
<name>A0AAD5WK93_PARTN</name>
<dbReference type="EMBL" id="JAHQIW010007342">
    <property type="protein sequence ID" value="KAJ1373729.1"/>
    <property type="molecule type" value="Genomic_DNA"/>
</dbReference>
<proteinExistence type="predicted"/>
<reference evidence="1" key="1">
    <citation type="submission" date="2021-06" db="EMBL/GenBank/DDBJ databases">
        <title>Parelaphostrongylus tenuis whole genome reference sequence.</title>
        <authorList>
            <person name="Garwood T.J."/>
            <person name="Larsen P.A."/>
            <person name="Fountain-Jones N.M."/>
            <person name="Garbe J.R."/>
            <person name="Macchietto M.G."/>
            <person name="Kania S.A."/>
            <person name="Gerhold R.W."/>
            <person name="Richards J.E."/>
            <person name="Wolf T.M."/>
        </authorList>
    </citation>
    <scope>NUCLEOTIDE SEQUENCE</scope>
    <source>
        <strain evidence="1">MNPRO001-30</strain>
        <tissue evidence="1">Meninges</tissue>
    </source>
</reference>
<accession>A0AAD5WK93</accession>